<dbReference type="InterPro" id="IPR050287">
    <property type="entry name" value="MTA/SAH_deaminase"/>
</dbReference>
<accession>A0ABR4HHA5</accession>
<dbReference type="PANTHER" id="PTHR43794">
    <property type="entry name" value="AMINOHYDROLASE SSNA-RELATED"/>
    <property type="match status" value="1"/>
</dbReference>
<name>A0ABR4HHA5_9EURO</name>
<dbReference type="SUPFAM" id="SSF51556">
    <property type="entry name" value="Metallo-dependent hydrolases"/>
    <property type="match status" value="1"/>
</dbReference>
<feature type="compositionally biased region" description="Low complexity" evidence="2">
    <location>
        <begin position="276"/>
        <end position="289"/>
    </location>
</feature>
<dbReference type="EMBL" id="JBFXLS010000119">
    <property type="protein sequence ID" value="KAL2814863.1"/>
    <property type="molecule type" value="Genomic_DNA"/>
</dbReference>
<dbReference type="Proteomes" id="UP001610335">
    <property type="component" value="Unassembled WGS sequence"/>
</dbReference>
<dbReference type="Gene3D" id="2.30.40.10">
    <property type="entry name" value="Urease, subunit C, domain 1"/>
    <property type="match status" value="1"/>
</dbReference>
<feature type="compositionally biased region" description="Pro residues" evidence="2">
    <location>
        <begin position="265"/>
        <end position="275"/>
    </location>
</feature>
<dbReference type="InterPro" id="IPR032466">
    <property type="entry name" value="Metal_Hydrolase"/>
</dbReference>
<evidence type="ECO:0000256" key="1">
    <source>
        <dbReference type="ARBA" id="ARBA00022801"/>
    </source>
</evidence>
<reference evidence="4 5" key="1">
    <citation type="submission" date="2024-07" db="EMBL/GenBank/DDBJ databases">
        <title>Section-level genome sequencing and comparative genomics of Aspergillus sections Usti and Cavernicolus.</title>
        <authorList>
            <consortium name="Lawrence Berkeley National Laboratory"/>
            <person name="Nybo J.L."/>
            <person name="Vesth T.C."/>
            <person name="Theobald S."/>
            <person name="Frisvad J.C."/>
            <person name="Larsen T.O."/>
            <person name="Kjaerboelling I."/>
            <person name="Rothschild-Mancinelli K."/>
            <person name="Lyhne E.K."/>
            <person name="Kogle M.E."/>
            <person name="Barry K."/>
            <person name="Clum A."/>
            <person name="Na H."/>
            <person name="Ledsgaard L."/>
            <person name="Lin J."/>
            <person name="Lipzen A."/>
            <person name="Kuo A."/>
            <person name="Riley R."/>
            <person name="Mondo S."/>
            <person name="LaButti K."/>
            <person name="Haridas S."/>
            <person name="Pangalinan J."/>
            <person name="Salamov A.A."/>
            <person name="Simmons B.A."/>
            <person name="Magnuson J.K."/>
            <person name="Chen J."/>
            <person name="Drula E."/>
            <person name="Henrissat B."/>
            <person name="Wiebenga A."/>
            <person name="Lubbers R.J."/>
            <person name="Gomes A.C."/>
            <person name="Makela M.R."/>
            <person name="Stajich J."/>
            <person name="Grigoriev I.V."/>
            <person name="Mortensen U.H."/>
            <person name="De vries R.P."/>
            <person name="Baker S.E."/>
            <person name="Andersen M.R."/>
        </authorList>
    </citation>
    <scope>NUCLEOTIDE SEQUENCE [LARGE SCALE GENOMIC DNA]</scope>
    <source>
        <strain evidence="4 5">CBS 600.67</strain>
    </source>
</reference>
<comment type="caution">
    <text evidence="4">The sequence shown here is derived from an EMBL/GenBank/DDBJ whole genome shotgun (WGS) entry which is preliminary data.</text>
</comment>
<proteinExistence type="predicted"/>
<dbReference type="Pfam" id="PF01979">
    <property type="entry name" value="Amidohydro_1"/>
    <property type="match status" value="1"/>
</dbReference>
<evidence type="ECO:0000313" key="5">
    <source>
        <dbReference type="Proteomes" id="UP001610335"/>
    </source>
</evidence>
<protein>
    <recommendedName>
        <fullName evidence="3">Amidohydrolase-related domain-containing protein</fullName>
    </recommendedName>
</protein>
<feature type="region of interest" description="Disordered" evidence="2">
    <location>
        <begin position="263"/>
        <end position="289"/>
    </location>
</feature>
<gene>
    <name evidence="4" type="ORF">BDW59DRAFT_177798</name>
</gene>
<feature type="domain" description="Amidohydrolase-related" evidence="3">
    <location>
        <begin position="62"/>
        <end position="476"/>
    </location>
</feature>
<dbReference type="SUPFAM" id="SSF51338">
    <property type="entry name" value="Composite domain of metallo-dependent hydrolases"/>
    <property type="match status" value="1"/>
</dbReference>
<dbReference type="PANTHER" id="PTHR43794:SF11">
    <property type="entry name" value="AMIDOHYDROLASE-RELATED DOMAIN-CONTAINING PROTEIN"/>
    <property type="match status" value="1"/>
</dbReference>
<dbReference type="Gene3D" id="3.20.20.140">
    <property type="entry name" value="Metal-dependent hydrolases"/>
    <property type="match status" value="1"/>
</dbReference>
<keyword evidence="1" id="KW-0378">Hydrolase</keyword>
<dbReference type="InterPro" id="IPR006680">
    <property type="entry name" value="Amidohydro-rel"/>
</dbReference>
<evidence type="ECO:0000256" key="2">
    <source>
        <dbReference type="SAM" id="MobiDB-lite"/>
    </source>
</evidence>
<evidence type="ECO:0000313" key="4">
    <source>
        <dbReference type="EMBL" id="KAL2814863.1"/>
    </source>
</evidence>
<dbReference type="InterPro" id="IPR011059">
    <property type="entry name" value="Metal-dep_hydrolase_composite"/>
</dbReference>
<sequence length="526" mass="56262">MTTLFLHATIITVNTAREVIHDGYLLVRGQHIAAIGKCPPPSSITSSDSEPEPETINCTGQIMIPGLINTHAHLVQSLLRGLAEDLPLHNWLCDAIWPLESVYEGDDGYHAARLTITEMLRTGTTTFLDPMVTYRAGWEGVCRAVGEMGIRGCLGKLVKFPETNRQLSITDPRDRDLINMSVATLIHHHQQYHGQHDGRLHVWAAAGTPRGAPASLYRDLGDACASHGISITMHCAEAPRDREIFHDVYGCSAMQFIRDTKLCPQPLPPPPPPPSTSTTRTTTQSGSSQTHHLVLAHMVNLDLEIDIPLLRSTKTAIAHNPSSNLKLASGIAPIPALLDTTTKIPEVSSSPPITISLGTDGAPCSNHYDMIREMHLASILHKGANHDASLIPAETALEMATINGARALGLETEIGSLEVGKKADLVLVDPYGRGGVGAAPWDWEDIGGGGVTAVTTVVHGCTGRDVGVVMVDGVVVVRDGEMVKGGREGEGEVVRQARMAVRGIRGRCNSGAGRVGGVLKCGWKDV</sequence>
<evidence type="ECO:0000259" key="3">
    <source>
        <dbReference type="Pfam" id="PF01979"/>
    </source>
</evidence>
<organism evidence="4 5">
    <name type="scientific">Aspergillus cavernicola</name>
    <dbReference type="NCBI Taxonomy" id="176166"/>
    <lineage>
        <taxon>Eukaryota</taxon>
        <taxon>Fungi</taxon>
        <taxon>Dikarya</taxon>
        <taxon>Ascomycota</taxon>
        <taxon>Pezizomycotina</taxon>
        <taxon>Eurotiomycetes</taxon>
        <taxon>Eurotiomycetidae</taxon>
        <taxon>Eurotiales</taxon>
        <taxon>Aspergillaceae</taxon>
        <taxon>Aspergillus</taxon>
        <taxon>Aspergillus subgen. Nidulantes</taxon>
    </lineage>
</organism>
<keyword evidence="5" id="KW-1185">Reference proteome</keyword>